<reference evidence="1 2" key="1">
    <citation type="submission" date="2018-06" db="EMBL/GenBank/DDBJ databases">
        <title>Actinomadura craniellae sp. nov. isolated from marine sponge Craniella sp.</title>
        <authorList>
            <person name="Li L."/>
            <person name="Xu Q.H."/>
            <person name="Lin H.W."/>
            <person name="Lu Y.H."/>
        </authorList>
    </citation>
    <scope>NUCLEOTIDE SEQUENCE [LARGE SCALE GENOMIC DNA]</scope>
    <source>
        <strain evidence="1 2">LHW63021</strain>
    </source>
</reference>
<dbReference type="RefSeq" id="WP_111871986.1">
    <property type="nucleotide sequence ID" value="NZ_QLYX01000023.1"/>
</dbReference>
<dbReference type="EMBL" id="QLYX01000023">
    <property type="protein sequence ID" value="RAY10915.1"/>
    <property type="molecule type" value="Genomic_DNA"/>
</dbReference>
<proteinExistence type="predicted"/>
<sequence length="68" mass="7493">MFMLIAVISIVILLASFAYLVEFARASRRDSLFLPASSGGARRARRVTGVYTRGPQEELTLVGAAYRE</sequence>
<protein>
    <submittedName>
        <fullName evidence="1">Uncharacterized protein</fullName>
    </submittedName>
</protein>
<accession>A0A365GVV5</accession>
<evidence type="ECO:0000313" key="1">
    <source>
        <dbReference type="EMBL" id="RAY10915.1"/>
    </source>
</evidence>
<dbReference type="AlphaFoldDB" id="A0A365GVV5"/>
<dbReference type="Proteomes" id="UP000251891">
    <property type="component" value="Unassembled WGS sequence"/>
</dbReference>
<comment type="caution">
    <text evidence="1">The sequence shown here is derived from an EMBL/GenBank/DDBJ whole genome shotgun (WGS) entry which is preliminary data.</text>
</comment>
<gene>
    <name evidence="1" type="ORF">DPM19_32775</name>
</gene>
<name>A0A365GVV5_9ACTN</name>
<evidence type="ECO:0000313" key="2">
    <source>
        <dbReference type="Proteomes" id="UP000251891"/>
    </source>
</evidence>
<organism evidence="1 2">
    <name type="scientific">Actinomadura craniellae</name>
    <dbReference type="NCBI Taxonomy" id="2231787"/>
    <lineage>
        <taxon>Bacteria</taxon>
        <taxon>Bacillati</taxon>
        <taxon>Actinomycetota</taxon>
        <taxon>Actinomycetes</taxon>
        <taxon>Streptosporangiales</taxon>
        <taxon>Thermomonosporaceae</taxon>
        <taxon>Actinomadura</taxon>
    </lineage>
</organism>
<keyword evidence="2" id="KW-1185">Reference proteome</keyword>